<dbReference type="InterPro" id="IPR056884">
    <property type="entry name" value="NPHP3-like_N"/>
</dbReference>
<evidence type="ECO:0000313" key="4">
    <source>
        <dbReference type="Proteomes" id="UP001215280"/>
    </source>
</evidence>
<name>A0AAD7NQL3_9AGAR</name>
<feature type="domain" description="Nephrocystin 3-like N-terminal" evidence="2">
    <location>
        <begin position="5"/>
        <end position="156"/>
    </location>
</feature>
<dbReference type="AlphaFoldDB" id="A0AAD7NQL3"/>
<dbReference type="Gene3D" id="3.40.50.300">
    <property type="entry name" value="P-loop containing nucleotide triphosphate hydrolases"/>
    <property type="match status" value="1"/>
</dbReference>
<proteinExistence type="predicted"/>
<dbReference type="PANTHER" id="PTHR10039:SF17">
    <property type="entry name" value="FUNGAL STAND N-TERMINAL GOODBYE DOMAIN-CONTAINING PROTEIN-RELATED"/>
    <property type="match status" value="1"/>
</dbReference>
<protein>
    <recommendedName>
        <fullName evidence="2">Nephrocystin 3-like N-terminal domain-containing protein</fullName>
    </recommendedName>
</protein>
<keyword evidence="4" id="KW-1185">Reference proteome</keyword>
<dbReference type="PANTHER" id="PTHR10039">
    <property type="entry name" value="AMELOGENIN"/>
    <property type="match status" value="1"/>
</dbReference>
<dbReference type="EMBL" id="JARJLG010000024">
    <property type="protein sequence ID" value="KAJ7770302.1"/>
    <property type="molecule type" value="Genomic_DNA"/>
</dbReference>
<dbReference type="InterPro" id="IPR027417">
    <property type="entry name" value="P-loop_NTPase"/>
</dbReference>
<sequence length="397" mass="45293">MLDDLWNWYSSDDPNHRILWLYGPAGAGKSAIAQSFSQRLEAEGRLGASFFFKRGHPSRGNGNKLFATIAYQLAVRIPEISQMVERDPTILDRSLLLQLQRLIVEPCQQFIRDHPLIIVIDGLDECEGKNIQQEILFSIGKVIQQPVPLRFFVASRPEPHIHETFKFGLASFHCSKNIDKSFEDVRKYLEDEFARLYRDHHHTMALVPLPWPSPAVLDQLVEKSSGYFIYASTVIKFIDDKDYRPTERLDIIMGAASTQDDESPFWALDQLYIQILSQIRSAARPRLLRILAVIVDIGLFGATHTHIEQLLELNPGDVHLALRGLHSVLIVPPPDEDVLQIHLHHASLGDFLSDPTRSCDFYVGSEHIRTHITHQILKAFTYCTHGSPPLEYDHVAW</sequence>
<evidence type="ECO:0000259" key="2">
    <source>
        <dbReference type="Pfam" id="PF24883"/>
    </source>
</evidence>
<accession>A0AAD7NQL3</accession>
<comment type="caution">
    <text evidence="3">The sequence shown here is derived from an EMBL/GenBank/DDBJ whole genome shotgun (WGS) entry which is preliminary data.</text>
</comment>
<reference evidence="3" key="1">
    <citation type="submission" date="2023-03" db="EMBL/GenBank/DDBJ databases">
        <title>Massive genome expansion in bonnet fungi (Mycena s.s.) driven by repeated elements and novel gene families across ecological guilds.</title>
        <authorList>
            <consortium name="Lawrence Berkeley National Laboratory"/>
            <person name="Harder C.B."/>
            <person name="Miyauchi S."/>
            <person name="Viragh M."/>
            <person name="Kuo A."/>
            <person name="Thoen E."/>
            <person name="Andreopoulos B."/>
            <person name="Lu D."/>
            <person name="Skrede I."/>
            <person name="Drula E."/>
            <person name="Henrissat B."/>
            <person name="Morin E."/>
            <person name="Kohler A."/>
            <person name="Barry K."/>
            <person name="LaButti K."/>
            <person name="Morin E."/>
            <person name="Salamov A."/>
            <person name="Lipzen A."/>
            <person name="Mereny Z."/>
            <person name="Hegedus B."/>
            <person name="Baldrian P."/>
            <person name="Stursova M."/>
            <person name="Weitz H."/>
            <person name="Taylor A."/>
            <person name="Grigoriev I.V."/>
            <person name="Nagy L.G."/>
            <person name="Martin F."/>
            <person name="Kauserud H."/>
        </authorList>
    </citation>
    <scope>NUCLEOTIDE SEQUENCE</scope>
    <source>
        <strain evidence="3">CBHHK188m</strain>
    </source>
</reference>
<dbReference type="Proteomes" id="UP001215280">
    <property type="component" value="Unassembled WGS sequence"/>
</dbReference>
<dbReference type="SUPFAM" id="SSF52540">
    <property type="entry name" value="P-loop containing nucleoside triphosphate hydrolases"/>
    <property type="match status" value="1"/>
</dbReference>
<evidence type="ECO:0000313" key="3">
    <source>
        <dbReference type="EMBL" id="KAJ7770302.1"/>
    </source>
</evidence>
<keyword evidence="1" id="KW-0677">Repeat</keyword>
<organism evidence="3 4">
    <name type="scientific">Mycena maculata</name>
    <dbReference type="NCBI Taxonomy" id="230809"/>
    <lineage>
        <taxon>Eukaryota</taxon>
        <taxon>Fungi</taxon>
        <taxon>Dikarya</taxon>
        <taxon>Basidiomycota</taxon>
        <taxon>Agaricomycotina</taxon>
        <taxon>Agaricomycetes</taxon>
        <taxon>Agaricomycetidae</taxon>
        <taxon>Agaricales</taxon>
        <taxon>Marasmiineae</taxon>
        <taxon>Mycenaceae</taxon>
        <taxon>Mycena</taxon>
    </lineage>
</organism>
<gene>
    <name evidence="3" type="ORF">DFH07DRAFT_735652</name>
</gene>
<dbReference type="Pfam" id="PF24883">
    <property type="entry name" value="NPHP3_N"/>
    <property type="match status" value="1"/>
</dbReference>
<evidence type="ECO:0000256" key="1">
    <source>
        <dbReference type="ARBA" id="ARBA00022737"/>
    </source>
</evidence>